<dbReference type="SUPFAM" id="SSF47598">
    <property type="entry name" value="Ribbon-helix-helix"/>
    <property type="match status" value="1"/>
</dbReference>
<feature type="domain" description="Ribbon-helix-helix protein CopG" evidence="1">
    <location>
        <begin position="2"/>
        <end position="41"/>
    </location>
</feature>
<dbReference type="Pfam" id="PF01402">
    <property type="entry name" value="RHH_1"/>
    <property type="match status" value="1"/>
</dbReference>
<evidence type="ECO:0000313" key="2">
    <source>
        <dbReference type="EMBL" id="PWC22575.1"/>
    </source>
</evidence>
<dbReference type="Gene3D" id="1.10.1220.10">
    <property type="entry name" value="Met repressor-like"/>
    <property type="match status" value="1"/>
</dbReference>
<dbReference type="OrthoDB" id="6428645at2"/>
<reference evidence="3 5" key="2">
    <citation type="submission" date="2018-11" db="EMBL/GenBank/DDBJ databases">
        <title>Genome sequences of Brenneria nigrifluens and Brenneria rubrifaciens.</title>
        <authorList>
            <person name="Poret-Peterson A.T."/>
            <person name="McClean A.E."/>
            <person name="Kluepfel D.A."/>
        </authorList>
    </citation>
    <scope>NUCLEOTIDE SEQUENCE [LARGE SCALE GENOMIC DNA]</scope>
    <source>
        <strain evidence="3 5">ATCC 13028</strain>
    </source>
</reference>
<dbReference type="InterPro" id="IPR002145">
    <property type="entry name" value="CopG"/>
</dbReference>
<dbReference type="EMBL" id="CP034036">
    <property type="protein sequence ID" value="QCR02782.1"/>
    <property type="molecule type" value="Genomic_DNA"/>
</dbReference>
<dbReference type="Proteomes" id="UP000303847">
    <property type="component" value="Chromosome"/>
</dbReference>
<dbReference type="CDD" id="cd22233">
    <property type="entry name" value="RHH_CopAso-like"/>
    <property type="match status" value="1"/>
</dbReference>
<dbReference type="InterPro" id="IPR010985">
    <property type="entry name" value="Ribbon_hlx_hlx"/>
</dbReference>
<proteinExistence type="predicted"/>
<evidence type="ECO:0000259" key="1">
    <source>
        <dbReference type="Pfam" id="PF01402"/>
    </source>
</evidence>
<dbReference type="GO" id="GO:0006355">
    <property type="term" value="P:regulation of DNA-templated transcription"/>
    <property type="evidence" value="ECO:0007669"/>
    <property type="project" value="InterPro"/>
</dbReference>
<evidence type="ECO:0000313" key="5">
    <source>
        <dbReference type="Proteomes" id="UP000303847"/>
    </source>
</evidence>
<dbReference type="EMBL" id="QDKK01000031">
    <property type="protein sequence ID" value="PWC22575.1"/>
    <property type="molecule type" value="Genomic_DNA"/>
</dbReference>
<evidence type="ECO:0000313" key="4">
    <source>
        <dbReference type="Proteomes" id="UP000295985"/>
    </source>
</evidence>
<protein>
    <submittedName>
        <fullName evidence="2">Ribbon-helix-helix protein, CopG family</fullName>
    </submittedName>
</protein>
<sequence length="87" mass="9988">MAVSVKLDTQLEERLARLAAKRKRTKHYLMKQAIVSYVDTEEQKEHLRQQAQSSYANYLNTGNHLTGKEVVDFLRSGKSGDLPECHK</sequence>
<accession>A0A2U1ULL3</accession>
<dbReference type="AlphaFoldDB" id="A0A2U1ULL3"/>
<dbReference type="Proteomes" id="UP000295985">
    <property type="component" value="Unassembled WGS sequence"/>
</dbReference>
<keyword evidence="5" id="KW-1185">Reference proteome</keyword>
<name>A0A2U1ULL3_9GAMM</name>
<organism evidence="2 4">
    <name type="scientific">Brenneria nigrifluens DSM 30175 = ATCC 13028</name>
    <dbReference type="NCBI Taxonomy" id="1121120"/>
    <lineage>
        <taxon>Bacteria</taxon>
        <taxon>Pseudomonadati</taxon>
        <taxon>Pseudomonadota</taxon>
        <taxon>Gammaproteobacteria</taxon>
        <taxon>Enterobacterales</taxon>
        <taxon>Pectobacteriaceae</taxon>
        <taxon>Brenneria</taxon>
    </lineage>
</organism>
<reference evidence="2 4" key="1">
    <citation type="submission" date="2018-04" db="EMBL/GenBank/DDBJ databases">
        <title>Brenneria corticis sp.nov.</title>
        <authorList>
            <person name="Li Y."/>
        </authorList>
    </citation>
    <scope>NUCLEOTIDE SEQUENCE [LARGE SCALE GENOMIC DNA]</scope>
    <source>
        <strain evidence="2 4">LMG 2694</strain>
    </source>
</reference>
<evidence type="ECO:0000313" key="3">
    <source>
        <dbReference type="EMBL" id="QCR02782.1"/>
    </source>
</evidence>
<gene>
    <name evidence="2" type="ORF">DDT54_17265</name>
    <name evidence="3" type="ORF">EH206_00225</name>
</gene>
<dbReference type="GO" id="GO:0043565">
    <property type="term" value="F:sequence-specific DNA binding"/>
    <property type="evidence" value="ECO:0007669"/>
    <property type="project" value="UniProtKB-ARBA"/>
</dbReference>
<dbReference type="InterPro" id="IPR013321">
    <property type="entry name" value="Arc_rbn_hlx_hlx"/>
</dbReference>
<dbReference type="RefSeq" id="WP_009110830.1">
    <property type="nucleotide sequence ID" value="NZ_CP034036.1"/>
</dbReference>